<evidence type="ECO:0000313" key="1">
    <source>
        <dbReference type="EMBL" id="KUY20019.1"/>
    </source>
</evidence>
<organism evidence="1 2">
    <name type="scientific">Elizabethkingia miricola</name>
    <name type="common">Chryseobacterium miricola</name>
    <dbReference type="NCBI Taxonomy" id="172045"/>
    <lineage>
        <taxon>Bacteria</taxon>
        <taxon>Pseudomonadati</taxon>
        <taxon>Bacteroidota</taxon>
        <taxon>Flavobacteriia</taxon>
        <taxon>Flavobacteriales</taxon>
        <taxon>Weeksellaceae</taxon>
        <taxon>Elizabethkingia</taxon>
    </lineage>
</organism>
<comment type="caution">
    <text evidence="1">The sequence shown here is derived from an EMBL/GenBank/DDBJ whole genome shotgun (WGS) entry which is preliminary data.</text>
</comment>
<protein>
    <recommendedName>
        <fullName evidence="3">DKNYY family protein</fullName>
    </recommendedName>
</protein>
<dbReference type="InterPro" id="IPR027375">
    <property type="entry name" value="DKNYY"/>
</dbReference>
<dbReference type="EMBL" id="LNOI01000001">
    <property type="protein sequence ID" value="KUY20019.1"/>
    <property type="molecule type" value="Genomic_DNA"/>
</dbReference>
<dbReference type="AlphaFoldDB" id="A0ABD4DMM8"/>
<evidence type="ECO:0000313" key="2">
    <source>
        <dbReference type="Proteomes" id="UP000064412"/>
    </source>
</evidence>
<dbReference type="RefSeq" id="WP_059343889.1">
    <property type="nucleotide sequence ID" value="NZ_CP140570.1"/>
</dbReference>
<evidence type="ECO:0008006" key="3">
    <source>
        <dbReference type="Google" id="ProtNLM"/>
    </source>
</evidence>
<accession>A0ABD4DMM8</accession>
<proteinExistence type="predicted"/>
<name>A0ABD4DMM8_ELIMR</name>
<dbReference type="Proteomes" id="UP000064412">
    <property type="component" value="Unassembled WGS sequence"/>
</dbReference>
<gene>
    <name evidence="1" type="ORF">ATB95_03600</name>
</gene>
<sequence>MKKYTFFLAFVLMSFCISCKEYFVGKPVDKQKSGSYFIDSKRKIVYCQGGSWFGVGTAHMDYADPKSFEVLAEDIAKDKDSVYFRNMTQKLVDRNSFYVDNEIPKDRLHVYYIDQTLGFGIIKGADPKTYELVKDHINWARDKDHYFYADRIINADRNTFAFINDYFLKDKDSVYVSPNIGKFKSILPNHGNVEAINKQYIRIGNTIYFPPFRQDSGVVTSSFDKIDKIRVINQDIIGINNSTILSRGKKFKYDQVDVNSFQLFPIDKKNSAYADNPYSKDKNNVYYDEEVIPSADVKSFILMDNNFGKDAKNAYYKNELLKEVDAPSFKKEGDFYKDKLGNKFSGITGNKV</sequence>
<reference evidence="1 2" key="1">
    <citation type="submission" date="2015-11" db="EMBL/GenBank/DDBJ databases">
        <authorList>
            <person name="Nicholson A.C."/>
            <person name="Humrighouse B.W."/>
            <person name="Graziano J."/>
            <person name="Lasker B."/>
            <person name="Whitney A.M."/>
            <person name="Mcquiston J.R."/>
        </authorList>
    </citation>
    <scope>NUCLEOTIDE SEQUENCE [LARGE SCALE GENOMIC DNA]</scope>
    <source>
        <strain evidence="1 2">G4071</strain>
    </source>
</reference>
<dbReference type="Pfam" id="PF13644">
    <property type="entry name" value="DKNYY"/>
    <property type="match status" value="1"/>
</dbReference>